<dbReference type="SUPFAM" id="SSF46785">
    <property type="entry name" value="Winged helix' DNA-binding domain"/>
    <property type="match status" value="1"/>
</dbReference>
<dbReference type="InterPro" id="IPR000835">
    <property type="entry name" value="HTH_MarR-typ"/>
</dbReference>
<dbReference type="PROSITE" id="PS50995">
    <property type="entry name" value="HTH_MARR_2"/>
    <property type="match status" value="1"/>
</dbReference>
<evidence type="ECO:0000313" key="5">
    <source>
        <dbReference type="EMBL" id="NED98960.1"/>
    </source>
</evidence>
<evidence type="ECO:0000259" key="4">
    <source>
        <dbReference type="PROSITE" id="PS50995"/>
    </source>
</evidence>
<keyword evidence="1" id="KW-0805">Transcription regulation</keyword>
<keyword evidence="2" id="KW-0238">DNA-binding</keyword>
<sequence>MAIGRLNRRLRNEREDDSLTLNQLSALGALERLGPTPVGELAAHERVRPPSMTRIISNLEELGLVVREPHPVDRRLAVVRITEAGLGKTAADRKRRNAWLANQLRTLTPEERKQLRDVLPILEKLTRS</sequence>
<dbReference type="InterPro" id="IPR023187">
    <property type="entry name" value="Tscrpt_reg_MarR-type_CS"/>
</dbReference>
<dbReference type="InterPro" id="IPR036388">
    <property type="entry name" value="WH-like_DNA-bd_sf"/>
</dbReference>
<proteinExistence type="predicted"/>
<dbReference type="GO" id="GO:0003700">
    <property type="term" value="F:DNA-binding transcription factor activity"/>
    <property type="evidence" value="ECO:0007669"/>
    <property type="project" value="InterPro"/>
</dbReference>
<evidence type="ECO:0000256" key="1">
    <source>
        <dbReference type="ARBA" id="ARBA00023015"/>
    </source>
</evidence>
<reference evidence="5 6" key="1">
    <citation type="submission" date="2020-02" db="EMBL/GenBank/DDBJ databases">
        <authorList>
            <person name="Li X.-J."/>
            <person name="Han X.-M."/>
        </authorList>
    </citation>
    <scope>NUCLEOTIDE SEQUENCE [LARGE SCALE GENOMIC DNA]</scope>
    <source>
        <strain evidence="5 6">CCTCC AB 2017055</strain>
    </source>
</reference>
<comment type="caution">
    <text evidence="5">The sequence shown here is derived from an EMBL/GenBank/DDBJ whole genome shotgun (WGS) entry which is preliminary data.</text>
</comment>
<accession>A0A6L9S2C6</accession>
<dbReference type="AlphaFoldDB" id="A0A6L9S2C6"/>
<evidence type="ECO:0000256" key="2">
    <source>
        <dbReference type="ARBA" id="ARBA00023125"/>
    </source>
</evidence>
<evidence type="ECO:0000256" key="3">
    <source>
        <dbReference type="ARBA" id="ARBA00023163"/>
    </source>
</evidence>
<dbReference type="PANTHER" id="PTHR39515">
    <property type="entry name" value="CONSERVED PROTEIN"/>
    <property type="match status" value="1"/>
</dbReference>
<dbReference type="SMART" id="SM00347">
    <property type="entry name" value="HTH_MARR"/>
    <property type="match status" value="1"/>
</dbReference>
<dbReference type="PANTHER" id="PTHR39515:SF2">
    <property type="entry name" value="HTH-TYPE TRANSCRIPTIONAL REGULATOR RV0880"/>
    <property type="match status" value="1"/>
</dbReference>
<dbReference type="InterPro" id="IPR036390">
    <property type="entry name" value="WH_DNA-bd_sf"/>
</dbReference>
<feature type="domain" description="HTH marR-type" evidence="4">
    <location>
        <begin position="1"/>
        <end position="124"/>
    </location>
</feature>
<dbReference type="InterPro" id="IPR052526">
    <property type="entry name" value="HTH-type_Bedaq_tolerance"/>
</dbReference>
<keyword evidence="6" id="KW-1185">Reference proteome</keyword>
<keyword evidence="3" id="KW-0804">Transcription</keyword>
<dbReference type="GO" id="GO:0003677">
    <property type="term" value="F:DNA binding"/>
    <property type="evidence" value="ECO:0007669"/>
    <property type="project" value="UniProtKB-KW"/>
</dbReference>
<dbReference type="Gene3D" id="1.10.10.10">
    <property type="entry name" value="Winged helix-like DNA-binding domain superfamily/Winged helix DNA-binding domain"/>
    <property type="match status" value="1"/>
</dbReference>
<dbReference type="Proteomes" id="UP000475214">
    <property type="component" value="Unassembled WGS sequence"/>
</dbReference>
<gene>
    <name evidence="5" type="ORF">G1H10_02120</name>
</gene>
<dbReference type="EMBL" id="JAAGOA010000001">
    <property type="protein sequence ID" value="NED98960.1"/>
    <property type="molecule type" value="Genomic_DNA"/>
</dbReference>
<evidence type="ECO:0000313" key="6">
    <source>
        <dbReference type="Proteomes" id="UP000475214"/>
    </source>
</evidence>
<protein>
    <submittedName>
        <fullName evidence="5">MarR family transcriptional regulator</fullName>
    </submittedName>
</protein>
<dbReference type="PROSITE" id="PS01117">
    <property type="entry name" value="HTH_MARR_1"/>
    <property type="match status" value="1"/>
</dbReference>
<name>A0A6L9S2C6_9ACTN</name>
<dbReference type="Pfam" id="PF01047">
    <property type="entry name" value="MarR"/>
    <property type="match status" value="1"/>
</dbReference>
<organism evidence="5 6">
    <name type="scientific">Phytoactinopolyspora halotolerans</name>
    <dbReference type="NCBI Taxonomy" id="1981512"/>
    <lineage>
        <taxon>Bacteria</taxon>
        <taxon>Bacillati</taxon>
        <taxon>Actinomycetota</taxon>
        <taxon>Actinomycetes</taxon>
        <taxon>Jiangellales</taxon>
        <taxon>Jiangellaceae</taxon>
        <taxon>Phytoactinopolyspora</taxon>
    </lineage>
</organism>